<dbReference type="AlphaFoldDB" id="A0A7W6H3A7"/>
<dbReference type="EMBL" id="JACIEK010000001">
    <property type="protein sequence ID" value="MBB3996678.1"/>
    <property type="molecule type" value="Genomic_DNA"/>
</dbReference>
<evidence type="ECO:0000313" key="2">
    <source>
        <dbReference type="Proteomes" id="UP000542776"/>
    </source>
</evidence>
<dbReference type="RefSeq" id="WP_183197500.1">
    <property type="nucleotide sequence ID" value="NZ_JACIEK010000001.1"/>
</dbReference>
<accession>A0A7W6H3A7</accession>
<protein>
    <submittedName>
        <fullName evidence="1">Uncharacterized protein</fullName>
    </submittedName>
</protein>
<keyword evidence="2" id="KW-1185">Reference proteome</keyword>
<comment type="caution">
    <text evidence="1">The sequence shown here is derived from an EMBL/GenBank/DDBJ whole genome shotgun (WGS) entry which is preliminary data.</text>
</comment>
<organism evidence="1 2">
    <name type="scientific">Aureimonas pseudogalii</name>
    <dbReference type="NCBI Taxonomy" id="1744844"/>
    <lineage>
        <taxon>Bacteria</taxon>
        <taxon>Pseudomonadati</taxon>
        <taxon>Pseudomonadota</taxon>
        <taxon>Alphaproteobacteria</taxon>
        <taxon>Hyphomicrobiales</taxon>
        <taxon>Aurantimonadaceae</taxon>
        <taxon>Aureimonas</taxon>
    </lineage>
</organism>
<proteinExistence type="predicted"/>
<evidence type="ECO:0000313" key="1">
    <source>
        <dbReference type="EMBL" id="MBB3996678.1"/>
    </source>
</evidence>
<name>A0A7W6H3A7_9HYPH</name>
<dbReference type="Proteomes" id="UP000542776">
    <property type="component" value="Unassembled WGS sequence"/>
</dbReference>
<gene>
    <name evidence="1" type="ORF">GGR04_000499</name>
</gene>
<reference evidence="1 2" key="1">
    <citation type="submission" date="2020-08" db="EMBL/GenBank/DDBJ databases">
        <title>Genomic Encyclopedia of Type Strains, Phase IV (KMG-IV): sequencing the most valuable type-strain genomes for metagenomic binning, comparative biology and taxonomic classification.</title>
        <authorList>
            <person name="Goeker M."/>
        </authorList>
    </citation>
    <scope>NUCLEOTIDE SEQUENCE [LARGE SCALE GENOMIC DNA]</scope>
    <source>
        <strain evidence="1 2">DSM 102238</strain>
    </source>
</reference>
<sequence>MRLPTSGLGERHRARPIVLGGIDIPAHRKASVEGGLREGLEMAVKRSAGLVPAMAARPA</sequence>